<reference evidence="1" key="1">
    <citation type="submission" date="2021-02" db="EMBL/GenBank/DDBJ databases">
        <authorList>
            <person name="Nowell W R."/>
        </authorList>
    </citation>
    <scope>NUCLEOTIDE SEQUENCE</scope>
</reference>
<protein>
    <submittedName>
        <fullName evidence="1">Uncharacterized protein</fullName>
    </submittedName>
</protein>
<gene>
    <name evidence="1" type="ORF">FNK824_LOCUS38123</name>
</gene>
<dbReference type="EMBL" id="CAJOBE010020913">
    <property type="protein sequence ID" value="CAF4240089.1"/>
    <property type="molecule type" value="Genomic_DNA"/>
</dbReference>
<name>A0A820E1N9_9BILA</name>
<accession>A0A820E1N9</accession>
<organism evidence="1 2">
    <name type="scientific">Rotaria sordida</name>
    <dbReference type="NCBI Taxonomy" id="392033"/>
    <lineage>
        <taxon>Eukaryota</taxon>
        <taxon>Metazoa</taxon>
        <taxon>Spiralia</taxon>
        <taxon>Gnathifera</taxon>
        <taxon>Rotifera</taxon>
        <taxon>Eurotatoria</taxon>
        <taxon>Bdelloidea</taxon>
        <taxon>Philodinida</taxon>
        <taxon>Philodinidae</taxon>
        <taxon>Rotaria</taxon>
    </lineage>
</organism>
<dbReference type="Proteomes" id="UP000663874">
    <property type="component" value="Unassembled WGS sequence"/>
</dbReference>
<evidence type="ECO:0000313" key="2">
    <source>
        <dbReference type="Proteomes" id="UP000663874"/>
    </source>
</evidence>
<dbReference type="AlphaFoldDB" id="A0A820E1N9"/>
<comment type="caution">
    <text evidence="1">The sequence shown here is derived from an EMBL/GenBank/DDBJ whole genome shotgun (WGS) entry which is preliminary data.</text>
</comment>
<proteinExistence type="predicted"/>
<sequence length="56" mass="6590">SILFRIESKIENVSLNSAYFLGTVHVAQNLVWPYFSNDTLDILNNSDEWHIYFKLN</sequence>
<evidence type="ECO:0000313" key="1">
    <source>
        <dbReference type="EMBL" id="CAF4240089.1"/>
    </source>
</evidence>
<feature type="non-terminal residue" evidence="1">
    <location>
        <position position="1"/>
    </location>
</feature>